<dbReference type="Proteomes" id="UP000308489">
    <property type="component" value="Chromosome 1"/>
</dbReference>
<dbReference type="KEGG" id="hhw:NCTC503_00360"/>
<evidence type="ECO:0000313" key="3">
    <source>
        <dbReference type="EMBL" id="VTQ83468.1"/>
    </source>
</evidence>
<feature type="transmembrane region" description="Helical" evidence="1">
    <location>
        <begin position="276"/>
        <end position="294"/>
    </location>
</feature>
<keyword evidence="3" id="KW-0378">Hydrolase</keyword>
<dbReference type="GO" id="GO:0004175">
    <property type="term" value="F:endopeptidase activity"/>
    <property type="evidence" value="ECO:0007669"/>
    <property type="project" value="UniProtKB-ARBA"/>
</dbReference>
<dbReference type="EMBL" id="LR590481">
    <property type="protein sequence ID" value="VTQ83468.1"/>
    <property type="molecule type" value="Genomic_DNA"/>
</dbReference>
<dbReference type="AlphaFoldDB" id="A0A4U9QZ80"/>
<feature type="transmembrane region" description="Helical" evidence="1">
    <location>
        <begin position="173"/>
        <end position="193"/>
    </location>
</feature>
<feature type="domain" description="CAAX prenyl protease 2/Lysostaphin resistance protein A-like" evidence="2">
    <location>
        <begin position="141"/>
        <end position="234"/>
    </location>
</feature>
<evidence type="ECO:0000313" key="4">
    <source>
        <dbReference type="Proteomes" id="UP000308489"/>
    </source>
</evidence>
<evidence type="ECO:0000256" key="1">
    <source>
        <dbReference type="SAM" id="Phobius"/>
    </source>
</evidence>
<feature type="transmembrane region" description="Helical" evidence="1">
    <location>
        <begin position="105"/>
        <end position="126"/>
    </location>
</feature>
<accession>A0A4U9QZ80</accession>
<dbReference type="GO" id="GO:0006508">
    <property type="term" value="P:proteolysis"/>
    <property type="evidence" value="ECO:0007669"/>
    <property type="project" value="UniProtKB-KW"/>
</dbReference>
<feature type="transmembrane region" description="Helical" evidence="1">
    <location>
        <begin position="32"/>
        <end position="56"/>
    </location>
</feature>
<evidence type="ECO:0000259" key="2">
    <source>
        <dbReference type="Pfam" id="PF02517"/>
    </source>
</evidence>
<dbReference type="PANTHER" id="PTHR39430">
    <property type="entry name" value="MEMBRANE-ASSOCIATED PROTEASE-RELATED"/>
    <property type="match status" value="1"/>
</dbReference>
<keyword evidence="1" id="KW-0812">Transmembrane</keyword>
<feature type="transmembrane region" description="Helical" evidence="1">
    <location>
        <begin position="62"/>
        <end position="84"/>
    </location>
</feature>
<name>A0A4U9QZ80_HATHI</name>
<dbReference type="PANTHER" id="PTHR39430:SF1">
    <property type="entry name" value="PROTEASE"/>
    <property type="match status" value="1"/>
</dbReference>
<keyword evidence="1" id="KW-1133">Transmembrane helix</keyword>
<dbReference type="RefSeq" id="WP_138209169.1">
    <property type="nucleotide sequence ID" value="NZ_CBCRUQ010000015.1"/>
</dbReference>
<reference evidence="3 4" key="1">
    <citation type="submission" date="2019-05" db="EMBL/GenBank/DDBJ databases">
        <authorList>
            <consortium name="Pathogen Informatics"/>
        </authorList>
    </citation>
    <scope>NUCLEOTIDE SEQUENCE [LARGE SCALE GENOMIC DNA]</scope>
    <source>
        <strain evidence="3 4">NCTC503</strain>
    </source>
</reference>
<feature type="transmembrane region" description="Helical" evidence="1">
    <location>
        <begin position="132"/>
        <end position="152"/>
    </location>
</feature>
<dbReference type="GO" id="GO:0080120">
    <property type="term" value="P:CAAX-box protein maturation"/>
    <property type="evidence" value="ECO:0007669"/>
    <property type="project" value="UniProtKB-ARBA"/>
</dbReference>
<gene>
    <name evidence="3" type="ORF">NCTC503_00360</name>
</gene>
<dbReference type="InterPro" id="IPR003675">
    <property type="entry name" value="Rce1/LyrA-like_dom"/>
</dbReference>
<organism evidence="3 4">
    <name type="scientific">Hathewaya histolytica</name>
    <name type="common">Clostridium histolyticum</name>
    <dbReference type="NCBI Taxonomy" id="1498"/>
    <lineage>
        <taxon>Bacteria</taxon>
        <taxon>Bacillati</taxon>
        <taxon>Bacillota</taxon>
        <taxon>Clostridia</taxon>
        <taxon>Eubacteriales</taxon>
        <taxon>Clostridiaceae</taxon>
        <taxon>Hathewaya</taxon>
    </lineage>
</organism>
<proteinExistence type="predicted"/>
<sequence length="299" mass="32961">MKEHSIFHKYYMKSFYYDNSSKKGIFKGIKTFIITFLLLVIGELAGVIPSSLMYGLTLNSSFWKFFVQLFVSFGIVSLVIFFYTKSIEGLPIKTLGLSSENPTKKFLIGFLIGGSLMAISTFLLIISGQAEIRWIGFQNLSTVLIIIPAWIVQSSTEEILTRGYLFTRMQNSTGNIYISLIVQAAFFSFLHIFNSSVSVIALAQIFVVGTLFAIYSLYEGSIWGACGMHAAWNWSQGNVFGWKVSGMNAEGGSILQSIATGNEILTGGNFGVEGGLVSLIVLIIAIIVICMLMKKESIN</sequence>
<keyword evidence="3" id="KW-0645">Protease</keyword>
<dbReference type="OrthoDB" id="324900at2"/>
<dbReference type="Pfam" id="PF02517">
    <property type="entry name" value="Rce1-like"/>
    <property type="match status" value="1"/>
</dbReference>
<keyword evidence="4" id="KW-1185">Reference proteome</keyword>
<keyword evidence="1" id="KW-0472">Membrane</keyword>
<protein>
    <submittedName>
        <fullName evidence="3">CAAX amino terminal protease family protein</fullName>
    </submittedName>
</protein>
<feature type="transmembrane region" description="Helical" evidence="1">
    <location>
        <begin position="199"/>
        <end position="218"/>
    </location>
</feature>